<dbReference type="PANTHER" id="PTHR21419:SF7">
    <property type="entry name" value="PROTEIN FAM234A"/>
    <property type="match status" value="1"/>
</dbReference>
<feature type="domain" description="FAM234A/B beta-propeller" evidence="8">
    <location>
        <begin position="75"/>
        <end position="220"/>
    </location>
</feature>
<gene>
    <name evidence="9" type="primary">Fam234a</name>
    <name evidence="9" type="ORF">GTO96_0007963</name>
</gene>
<feature type="non-terminal residue" evidence="9">
    <location>
        <position position="443"/>
    </location>
</feature>
<dbReference type="InterPro" id="IPR028994">
    <property type="entry name" value="Integrin_alpha_N"/>
</dbReference>
<sequence length="443" mass="50171">MTDAKDHETEVHPLKNEEGVPPNTPSKKGIFSTSSKLSRWRTAAFFVSLFLCLIVVFAFSFIIPCPVRPVSQRTWKRSYEDASTFNILGILDANNDKVNDVIFAFKASDNLLNVSCSDEEILSPCVFLTAICGRNGSVLSLRPVSQDQIWARCEVSKLGGVEHPSCLLYNSQDLLVIDSKTDSILWRKNNSQNFKTPVLMVPDVDQDGVEDLAVITSTGDSHVFEVPNKDKTSRNLLVITDHQLEIINGKTLNPLWKKFNAPAMIRETAFGYFNNDEIVDVIAEEEYGNNTKKVAIYDGSTGSSLWEIVLKSNLKNPKPSTVKAADHRSVFLFWGRFLDAVSSSLDEQQFLYWLHPSHPKVILELRNTTEEVVVFQDIKKSEKANEKATAKAHERLKQEMKQANECLRQEIQQANERLRQEVQLELRQVLGKIEERIEKNSLN</sequence>
<dbReference type="SUPFAM" id="SSF69318">
    <property type="entry name" value="Integrin alpha N-terminal domain"/>
    <property type="match status" value="1"/>
</dbReference>
<dbReference type="Proteomes" id="UP000886611">
    <property type="component" value="Unassembled WGS sequence"/>
</dbReference>
<evidence type="ECO:0000256" key="3">
    <source>
        <dbReference type="ARBA" id="ARBA00022989"/>
    </source>
</evidence>
<evidence type="ECO:0000313" key="9">
    <source>
        <dbReference type="EMBL" id="KAG2456228.1"/>
    </source>
</evidence>
<dbReference type="InterPro" id="IPR055409">
    <property type="entry name" value="Beta-prop_FAM234A_B"/>
</dbReference>
<feature type="transmembrane region" description="Helical" evidence="7">
    <location>
        <begin position="43"/>
        <end position="63"/>
    </location>
</feature>
<evidence type="ECO:0000256" key="4">
    <source>
        <dbReference type="ARBA" id="ARBA00023136"/>
    </source>
</evidence>
<protein>
    <submittedName>
        <fullName evidence="9">F234A protein</fullName>
    </submittedName>
</protein>
<dbReference type="GO" id="GO:0016020">
    <property type="term" value="C:membrane"/>
    <property type="evidence" value="ECO:0007669"/>
    <property type="project" value="UniProtKB-SubCell"/>
</dbReference>
<dbReference type="EMBL" id="JAATIS010009265">
    <property type="protein sequence ID" value="KAG2456228.1"/>
    <property type="molecule type" value="Genomic_DNA"/>
</dbReference>
<evidence type="ECO:0000256" key="6">
    <source>
        <dbReference type="SAM" id="MobiDB-lite"/>
    </source>
</evidence>
<keyword evidence="10" id="KW-1185">Reference proteome</keyword>
<keyword evidence="3 7" id="KW-1133">Transmembrane helix</keyword>
<feature type="non-terminal residue" evidence="9">
    <location>
        <position position="1"/>
    </location>
</feature>
<feature type="compositionally biased region" description="Basic and acidic residues" evidence="6">
    <location>
        <begin position="1"/>
        <end position="18"/>
    </location>
</feature>
<feature type="region of interest" description="Disordered" evidence="6">
    <location>
        <begin position="1"/>
        <end position="31"/>
    </location>
</feature>
<evidence type="ECO:0000256" key="7">
    <source>
        <dbReference type="SAM" id="Phobius"/>
    </source>
</evidence>
<comment type="subcellular location">
    <subcellularLocation>
        <location evidence="1">Membrane</location>
        <topology evidence="1">Single-pass membrane protein</topology>
    </subcellularLocation>
</comment>
<evidence type="ECO:0000256" key="5">
    <source>
        <dbReference type="SAM" id="Coils"/>
    </source>
</evidence>
<keyword evidence="2 7" id="KW-0812">Transmembrane</keyword>
<feature type="domain" description="FAM234A/B beta-propeller" evidence="8">
    <location>
        <begin position="222"/>
        <end position="376"/>
    </location>
</feature>
<name>A0A8X7WTB9_POLSE</name>
<proteinExistence type="predicted"/>
<dbReference type="PANTHER" id="PTHR21419">
    <property type="match status" value="1"/>
</dbReference>
<accession>A0A8X7WTB9</accession>
<comment type="caution">
    <text evidence="9">The sequence shown here is derived from an EMBL/GenBank/DDBJ whole genome shotgun (WGS) entry which is preliminary data.</text>
</comment>
<reference evidence="9 10" key="1">
    <citation type="journal article" date="2021" name="Cell">
        <title>Tracing the genetic footprints of vertebrate landing in non-teleost ray-finned fishes.</title>
        <authorList>
            <person name="Bi X."/>
            <person name="Wang K."/>
            <person name="Yang L."/>
            <person name="Pan H."/>
            <person name="Jiang H."/>
            <person name="Wei Q."/>
            <person name="Fang M."/>
            <person name="Yu H."/>
            <person name="Zhu C."/>
            <person name="Cai Y."/>
            <person name="He Y."/>
            <person name="Gan X."/>
            <person name="Zeng H."/>
            <person name="Yu D."/>
            <person name="Zhu Y."/>
            <person name="Jiang H."/>
            <person name="Qiu Q."/>
            <person name="Yang H."/>
            <person name="Zhang Y.E."/>
            <person name="Wang W."/>
            <person name="Zhu M."/>
            <person name="He S."/>
            <person name="Zhang G."/>
        </authorList>
    </citation>
    <scope>NUCLEOTIDE SEQUENCE [LARGE SCALE GENOMIC DNA]</scope>
    <source>
        <strain evidence="9">Bchr_013</strain>
    </source>
</reference>
<evidence type="ECO:0000256" key="2">
    <source>
        <dbReference type="ARBA" id="ARBA00022692"/>
    </source>
</evidence>
<feature type="coiled-coil region" evidence="5">
    <location>
        <begin position="383"/>
        <end position="428"/>
    </location>
</feature>
<dbReference type="InterPro" id="IPR045232">
    <property type="entry name" value="FAM234"/>
</dbReference>
<dbReference type="Pfam" id="PF23727">
    <property type="entry name" value="Beta-prop_FAM234A_B"/>
    <property type="match status" value="2"/>
</dbReference>
<keyword evidence="4 7" id="KW-0472">Membrane</keyword>
<dbReference type="AlphaFoldDB" id="A0A8X7WTB9"/>
<evidence type="ECO:0000313" key="10">
    <source>
        <dbReference type="Proteomes" id="UP000886611"/>
    </source>
</evidence>
<evidence type="ECO:0000259" key="8">
    <source>
        <dbReference type="Pfam" id="PF23727"/>
    </source>
</evidence>
<evidence type="ECO:0000256" key="1">
    <source>
        <dbReference type="ARBA" id="ARBA00004167"/>
    </source>
</evidence>
<organism evidence="9 10">
    <name type="scientific">Polypterus senegalus</name>
    <name type="common">Senegal bichir</name>
    <dbReference type="NCBI Taxonomy" id="55291"/>
    <lineage>
        <taxon>Eukaryota</taxon>
        <taxon>Metazoa</taxon>
        <taxon>Chordata</taxon>
        <taxon>Craniata</taxon>
        <taxon>Vertebrata</taxon>
        <taxon>Euteleostomi</taxon>
        <taxon>Actinopterygii</taxon>
        <taxon>Polypteriformes</taxon>
        <taxon>Polypteridae</taxon>
        <taxon>Polypterus</taxon>
    </lineage>
</organism>
<keyword evidence="5" id="KW-0175">Coiled coil</keyword>